<keyword evidence="2" id="KW-1185">Reference proteome</keyword>
<organism evidence="1 2">
    <name type="scientific">Eragrostis curvula</name>
    <name type="common">weeping love grass</name>
    <dbReference type="NCBI Taxonomy" id="38414"/>
    <lineage>
        <taxon>Eukaryota</taxon>
        <taxon>Viridiplantae</taxon>
        <taxon>Streptophyta</taxon>
        <taxon>Embryophyta</taxon>
        <taxon>Tracheophyta</taxon>
        <taxon>Spermatophyta</taxon>
        <taxon>Magnoliopsida</taxon>
        <taxon>Liliopsida</taxon>
        <taxon>Poales</taxon>
        <taxon>Poaceae</taxon>
        <taxon>PACMAD clade</taxon>
        <taxon>Chloridoideae</taxon>
        <taxon>Eragrostideae</taxon>
        <taxon>Eragrostidinae</taxon>
        <taxon>Eragrostis</taxon>
    </lineage>
</organism>
<gene>
    <name evidence="1" type="ORF">EJB05_05508</name>
</gene>
<dbReference type="EMBL" id="RWGY01000004">
    <property type="protein sequence ID" value="TVU45996.1"/>
    <property type="molecule type" value="Genomic_DNA"/>
</dbReference>
<evidence type="ECO:0000313" key="2">
    <source>
        <dbReference type="Proteomes" id="UP000324897"/>
    </source>
</evidence>
<protein>
    <submittedName>
        <fullName evidence="1">Uncharacterized protein</fullName>
    </submittedName>
</protein>
<dbReference type="Proteomes" id="UP000324897">
    <property type="component" value="Chromosome 5"/>
</dbReference>
<sequence length="148" mass="16016">PGTEVIFPIVGITDPGNFGLEVVASSRTAAAAAAAWFPTAAVAAGAFSMAASSRGKGQRSPGWWPLQHIYDPLMYRIGSSDGGHRLQGLKQDGKRLGFNSINICIWHDGTMARMQEDASKQRVVVVCLSSLDLYLCVQPYPLYSYAFY</sequence>
<name>A0A5J9WDF7_9POAL</name>
<accession>A0A5J9WDF7</accession>
<evidence type="ECO:0000313" key="1">
    <source>
        <dbReference type="EMBL" id="TVU45996.1"/>
    </source>
</evidence>
<dbReference type="AlphaFoldDB" id="A0A5J9WDF7"/>
<proteinExistence type="predicted"/>
<comment type="caution">
    <text evidence="1">The sequence shown here is derived from an EMBL/GenBank/DDBJ whole genome shotgun (WGS) entry which is preliminary data.</text>
</comment>
<reference evidence="1 2" key="1">
    <citation type="journal article" date="2019" name="Sci. Rep.">
        <title>A high-quality genome of Eragrostis curvula grass provides insights into Poaceae evolution and supports new strategies to enhance forage quality.</title>
        <authorList>
            <person name="Carballo J."/>
            <person name="Santos B.A.C.M."/>
            <person name="Zappacosta D."/>
            <person name="Garbus I."/>
            <person name="Selva J.P."/>
            <person name="Gallo C.A."/>
            <person name="Diaz A."/>
            <person name="Albertini E."/>
            <person name="Caccamo M."/>
            <person name="Echenique V."/>
        </authorList>
    </citation>
    <scope>NUCLEOTIDE SEQUENCE [LARGE SCALE GENOMIC DNA]</scope>
    <source>
        <strain evidence="2">cv. Victoria</strain>
        <tissue evidence="1">Leaf</tissue>
    </source>
</reference>
<feature type="non-terminal residue" evidence="1">
    <location>
        <position position="1"/>
    </location>
</feature>
<dbReference type="Gramene" id="TVU45996">
    <property type="protein sequence ID" value="TVU45996"/>
    <property type="gene ID" value="EJB05_05508"/>
</dbReference>